<keyword evidence="4" id="KW-0238">DNA-binding</keyword>
<dbReference type="PROSITE" id="PS50048">
    <property type="entry name" value="ZN2_CY6_FUNGAL_2"/>
    <property type="match status" value="1"/>
</dbReference>
<dbReference type="PANTHER" id="PTHR36206">
    <property type="entry name" value="ASPERCRYPTIN BIOSYNTHESIS CLUSTER-SPECIFIC TRANSCRIPTION REGULATOR ATNN-RELATED"/>
    <property type="match status" value="1"/>
</dbReference>
<evidence type="ECO:0000256" key="5">
    <source>
        <dbReference type="ARBA" id="ARBA00023163"/>
    </source>
</evidence>
<evidence type="ECO:0000256" key="4">
    <source>
        <dbReference type="ARBA" id="ARBA00023125"/>
    </source>
</evidence>
<keyword evidence="1" id="KW-0479">Metal-binding</keyword>
<dbReference type="InterPro" id="IPR001138">
    <property type="entry name" value="Zn2Cys6_DnaBD"/>
</dbReference>
<feature type="compositionally biased region" description="Low complexity" evidence="7">
    <location>
        <begin position="54"/>
        <end position="69"/>
    </location>
</feature>
<dbReference type="SUPFAM" id="SSF57701">
    <property type="entry name" value="Zn2/Cys6 DNA-binding domain"/>
    <property type="match status" value="1"/>
</dbReference>
<dbReference type="Gene3D" id="4.10.240.10">
    <property type="entry name" value="Zn(2)-C6 fungal-type DNA-binding domain"/>
    <property type="match status" value="1"/>
</dbReference>
<evidence type="ECO:0000256" key="2">
    <source>
        <dbReference type="ARBA" id="ARBA00022833"/>
    </source>
</evidence>
<name>A0A6A6BIY2_9PEZI</name>
<dbReference type="Pfam" id="PF00172">
    <property type="entry name" value="Zn_clus"/>
    <property type="match status" value="1"/>
</dbReference>
<protein>
    <recommendedName>
        <fullName evidence="8">Zn(2)-C6 fungal-type domain-containing protein</fullName>
    </recommendedName>
</protein>
<evidence type="ECO:0000313" key="10">
    <source>
        <dbReference type="Proteomes" id="UP000799438"/>
    </source>
</evidence>
<evidence type="ECO:0000259" key="8">
    <source>
        <dbReference type="PROSITE" id="PS50048"/>
    </source>
</evidence>
<dbReference type="AlphaFoldDB" id="A0A6A6BIY2"/>
<reference evidence="9" key="1">
    <citation type="journal article" date="2020" name="Stud. Mycol.">
        <title>101 Dothideomycetes genomes: a test case for predicting lifestyles and emergence of pathogens.</title>
        <authorList>
            <person name="Haridas S."/>
            <person name="Albert R."/>
            <person name="Binder M."/>
            <person name="Bloem J."/>
            <person name="Labutti K."/>
            <person name="Salamov A."/>
            <person name="Andreopoulos B."/>
            <person name="Baker S."/>
            <person name="Barry K."/>
            <person name="Bills G."/>
            <person name="Bluhm B."/>
            <person name="Cannon C."/>
            <person name="Castanera R."/>
            <person name="Culley D."/>
            <person name="Daum C."/>
            <person name="Ezra D."/>
            <person name="Gonzalez J."/>
            <person name="Henrissat B."/>
            <person name="Kuo A."/>
            <person name="Liang C."/>
            <person name="Lipzen A."/>
            <person name="Lutzoni F."/>
            <person name="Magnuson J."/>
            <person name="Mondo S."/>
            <person name="Nolan M."/>
            <person name="Ohm R."/>
            <person name="Pangilinan J."/>
            <person name="Park H.-J."/>
            <person name="Ramirez L."/>
            <person name="Alfaro M."/>
            <person name="Sun H."/>
            <person name="Tritt A."/>
            <person name="Yoshinaga Y."/>
            <person name="Zwiers L.-H."/>
            <person name="Turgeon B."/>
            <person name="Goodwin S."/>
            <person name="Spatafora J."/>
            <person name="Crous P."/>
            <person name="Grigoriev I."/>
        </authorList>
    </citation>
    <scope>NUCLEOTIDE SEQUENCE</scope>
    <source>
        <strain evidence="9">CBS 121167</strain>
    </source>
</reference>
<proteinExistence type="predicted"/>
<dbReference type="GO" id="GO:0000981">
    <property type="term" value="F:DNA-binding transcription factor activity, RNA polymerase II-specific"/>
    <property type="evidence" value="ECO:0007669"/>
    <property type="project" value="InterPro"/>
</dbReference>
<keyword evidence="5" id="KW-0804">Transcription</keyword>
<evidence type="ECO:0000313" key="9">
    <source>
        <dbReference type="EMBL" id="KAF2144089.1"/>
    </source>
</evidence>
<gene>
    <name evidence="9" type="ORF">K452DRAFT_152909</name>
</gene>
<dbReference type="GeneID" id="54293046"/>
<accession>A0A6A6BIY2</accession>
<dbReference type="GO" id="GO:0003677">
    <property type="term" value="F:DNA binding"/>
    <property type="evidence" value="ECO:0007669"/>
    <property type="project" value="UniProtKB-KW"/>
</dbReference>
<keyword evidence="3" id="KW-0805">Transcription regulation</keyword>
<dbReference type="CDD" id="cd00067">
    <property type="entry name" value="GAL4"/>
    <property type="match status" value="1"/>
</dbReference>
<dbReference type="OrthoDB" id="3598904at2759"/>
<feature type="domain" description="Zn(2)-C6 fungal-type" evidence="8">
    <location>
        <begin position="133"/>
        <end position="163"/>
    </location>
</feature>
<evidence type="ECO:0000256" key="6">
    <source>
        <dbReference type="ARBA" id="ARBA00023242"/>
    </source>
</evidence>
<evidence type="ECO:0000256" key="7">
    <source>
        <dbReference type="SAM" id="MobiDB-lite"/>
    </source>
</evidence>
<dbReference type="InterPro" id="IPR052360">
    <property type="entry name" value="Transcr_Regulatory_Proteins"/>
</dbReference>
<dbReference type="Proteomes" id="UP000799438">
    <property type="component" value="Unassembled WGS sequence"/>
</dbReference>
<evidence type="ECO:0000256" key="1">
    <source>
        <dbReference type="ARBA" id="ARBA00022723"/>
    </source>
</evidence>
<evidence type="ECO:0000256" key="3">
    <source>
        <dbReference type="ARBA" id="ARBA00023015"/>
    </source>
</evidence>
<keyword evidence="10" id="KW-1185">Reference proteome</keyword>
<feature type="compositionally biased region" description="Polar residues" evidence="7">
    <location>
        <begin position="90"/>
        <end position="117"/>
    </location>
</feature>
<dbReference type="RefSeq" id="XP_033399801.1">
    <property type="nucleotide sequence ID" value="XM_033535552.1"/>
</dbReference>
<feature type="region of interest" description="Disordered" evidence="7">
    <location>
        <begin position="90"/>
        <end position="120"/>
    </location>
</feature>
<dbReference type="InterPro" id="IPR036864">
    <property type="entry name" value="Zn2-C6_fun-type_DNA-bd_sf"/>
</dbReference>
<dbReference type="SMART" id="SM00066">
    <property type="entry name" value="GAL4"/>
    <property type="match status" value="1"/>
</dbReference>
<feature type="region of interest" description="Disordered" evidence="7">
    <location>
        <begin position="26"/>
        <end position="71"/>
    </location>
</feature>
<dbReference type="PANTHER" id="PTHR36206:SF12">
    <property type="entry name" value="ASPERCRYPTIN BIOSYNTHESIS CLUSTER-SPECIFIC TRANSCRIPTION REGULATOR ATNN-RELATED"/>
    <property type="match status" value="1"/>
</dbReference>
<keyword evidence="6" id="KW-0539">Nucleus</keyword>
<dbReference type="PROSITE" id="PS00463">
    <property type="entry name" value="ZN2_CY6_FUNGAL_1"/>
    <property type="match status" value="1"/>
</dbReference>
<organism evidence="9 10">
    <name type="scientific">Aplosporella prunicola CBS 121167</name>
    <dbReference type="NCBI Taxonomy" id="1176127"/>
    <lineage>
        <taxon>Eukaryota</taxon>
        <taxon>Fungi</taxon>
        <taxon>Dikarya</taxon>
        <taxon>Ascomycota</taxon>
        <taxon>Pezizomycotina</taxon>
        <taxon>Dothideomycetes</taxon>
        <taxon>Dothideomycetes incertae sedis</taxon>
        <taxon>Botryosphaeriales</taxon>
        <taxon>Aplosporellaceae</taxon>
        <taxon>Aplosporella</taxon>
    </lineage>
</organism>
<sequence>MQSNQNSTLLLQNPFQQSFSSTTATYSANDVVAPPQQDERTAKPRKRKRKRATDSNAAAPTATAGPSSSQDTLNIDTLVTVLDADINGTNGEATTTVSEPSTHPVQSWSHTEASNLTGGKKPGDFKFKCAKAGCITCRIRRIKCDEAHPSCVNCTKGHRDCTYPAPFIENKNHKRTKKARGER</sequence>
<dbReference type="EMBL" id="ML995480">
    <property type="protein sequence ID" value="KAF2144089.1"/>
    <property type="molecule type" value="Genomic_DNA"/>
</dbReference>
<dbReference type="GO" id="GO:0008270">
    <property type="term" value="F:zinc ion binding"/>
    <property type="evidence" value="ECO:0007669"/>
    <property type="project" value="InterPro"/>
</dbReference>
<keyword evidence="2" id="KW-0862">Zinc</keyword>